<evidence type="ECO:0000313" key="3">
    <source>
        <dbReference type="Proteomes" id="UP001458946"/>
    </source>
</evidence>
<sequence length="102" mass="11121">MKRTVFLLAALGLFSQASAADLSKTVWSFIAGSSRQQPMMQSNKDGTVSKMWMLPEGLQSAMALFIYAPKYSTNHWALLLGGSQLPAADYFGTGKWTPAETI</sequence>
<evidence type="ECO:0000313" key="2">
    <source>
        <dbReference type="EMBL" id="GAA5503202.1"/>
    </source>
</evidence>
<dbReference type="Proteomes" id="UP001458946">
    <property type="component" value="Unassembled WGS sequence"/>
</dbReference>
<dbReference type="RefSeq" id="WP_353543176.1">
    <property type="nucleotide sequence ID" value="NZ_BAABRN010000041.1"/>
</dbReference>
<comment type="caution">
    <text evidence="2">The sequence shown here is derived from an EMBL/GenBank/DDBJ whole genome shotgun (WGS) entry which is preliminary data.</text>
</comment>
<protein>
    <submittedName>
        <fullName evidence="2">Uncharacterized protein</fullName>
    </submittedName>
</protein>
<accession>A0ABP9VD94</accession>
<reference evidence="2 3" key="1">
    <citation type="submission" date="2024-02" db="EMBL/GenBank/DDBJ databases">
        <title>Deinococcus xinjiangensis NBRC 107630.</title>
        <authorList>
            <person name="Ichikawa N."/>
            <person name="Katano-Makiyama Y."/>
            <person name="Hidaka K."/>
        </authorList>
    </citation>
    <scope>NUCLEOTIDE SEQUENCE [LARGE SCALE GENOMIC DNA]</scope>
    <source>
        <strain evidence="2 3">NBRC 107630</strain>
    </source>
</reference>
<keyword evidence="3" id="KW-1185">Reference proteome</keyword>
<name>A0ABP9VD94_9DEIO</name>
<organism evidence="2 3">
    <name type="scientific">Deinococcus xinjiangensis</name>
    <dbReference type="NCBI Taxonomy" id="457454"/>
    <lineage>
        <taxon>Bacteria</taxon>
        <taxon>Thermotogati</taxon>
        <taxon>Deinococcota</taxon>
        <taxon>Deinococci</taxon>
        <taxon>Deinococcales</taxon>
        <taxon>Deinococcaceae</taxon>
        <taxon>Deinococcus</taxon>
    </lineage>
</organism>
<proteinExistence type="predicted"/>
<evidence type="ECO:0000256" key="1">
    <source>
        <dbReference type="SAM" id="SignalP"/>
    </source>
</evidence>
<feature type="chain" id="PRO_5046571593" evidence="1">
    <location>
        <begin position="20"/>
        <end position="102"/>
    </location>
</feature>
<keyword evidence="1" id="KW-0732">Signal</keyword>
<feature type="signal peptide" evidence="1">
    <location>
        <begin position="1"/>
        <end position="19"/>
    </location>
</feature>
<gene>
    <name evidence="2" type="ORF">Dxin01_02957</name>
</gene>
<dbReference type="EMBL" id="BAABRN010000041">
    <property type="protein sequence ID" value="GAA5503202.1"/>
    <property type="molecule type" value="Genomic_DNA"/>
</dbReference>